<dbReference type="EMBL" id="LR699119">
    <property type="protein sequence ID" value="VVC76163.1"/>
    <property type="molecule type" value="Genomic_DNA"/>
</dbReference>
<dbReference type="GO" id="GO:0007059">
    <property type="term" value="P:chromosome segregation"/>
    <property type="evidence" value="ECO:0007669"/>
    <property type="project" value="UniProtKB-KW"/>
</dbReference>
<dbReference type="CDD" id="cd00397">
    <property type="entry name" value="DNA_BRE_C"/>
    <property type="match status" value="1"/>
</dbReference>
<evidence type="ECO:0000256" key="5">
    <source>
        <dbReference type="ARBA" id="ARBA00022908"/>
    </source>
</evidence>
<evidence type="ECO:0000256" key="10">
    <source>
        <dbReference type="SAM" id="MobiDB-lite"/>
    </source>
</evidence>
<dbReference type="GO" id="GO:0006310">
    <property type="term" value="P:DNA recombination"/>
    <property type="evidence" value="ECO:0007669"/>
    <property type="project" value="UniProtKB-KW"/>
</dbReference>
<dbReference type="Proteomes" id="UP000324194">
    <property type="component" value="Chromosome 1"/>
</dbReference>
<evidence type="ECO:0000256" key="2">
    <source>
        <dbReference type="ARBA" id="ARBA00022490"/>
    </source>
</evidence>
<evidence type="ECO:0000256" key="3">
    <source>
        <dbReference type="ARBA" id="ARBA00022618"/>
    </source>
</evidence>
<keyword evidence="7" id="KW-0233">DNA recombination</keyword>
<evidence type="ECO:0000256" key="4">
    <source>
        <dbReference type="ARBA" id="ARBA00022829"/>
    </source>
</evidence>
<dbReference type="InterPro" id="IPR002104">
    <property type="entry name" value="Integrase_catalytic"/>
</dbReference>
<dbReference type="GO" id="GO:0003677">
    <property type="term" value="F:DNA binding"/>
    <property type="evidence" value="ECO:0007669"/>
    <property type="project" value="UniProtKB-UniRule"/>
</dbReference>
<keyword evidence="3" id="KW-0132">Cell division</keyword>
<keyword evidence="14" id="KW-1185">Reference proteome</keyword>
<sequence>MAQTNVIPQPLFDTLENIHAVPEHLAGYLDSLNIPPAKKELQLCVEFLKSYAQSKDTFSSYRREVERLLHWSWLICRKPLIEITRNDIRDYLQFIHSPPQSWMATKVANRFIDTSDGLRKPNPEWRPFVVKVSKAARRHGKQPRKSQYQLSNKSIEAIFAVLSSMFTYLQQEEYLESNPVSLIRQKKGYIQRQQTRKVTRKLSRLQWIYVINTSEEMARINPAHERTLFLMSAFYLLGLRISELSYAPGRMATMGNFAPDKRGLWWYTTIGKGNKIRDVAVPDELLSALKRYRTYLNLTPLPHRDDPTPLFPKLKGKQGLGARQIRNIVQTVFDRAIEKLVTANKTDEAEDLAAATVHWLRHTAISSEVEYRPREHIRDDVGHENPATMDKYIDTDRVARHRSAQGKPLKPQSTE</sequence>
<dbReference type="OrthoDB" id="8610787at2"/>
<keyword evidence="4" id="KW-0159">Chromosome partition</keyword>
<dbReference type="GO" id="GO:0051301">
    <property type="term" value="P:cell division"/>
    <property type="evidence" value="ECO:0007669"/>
    <property type="project" value="UniProtKB-KW"/>
</dbReference>
<keyword evidence="5" id="KW-0229">DNA integration</keyword>
<evidence type="ECO:0000256" key="9">
    <source>
        <dbReference type="PROSITE-ProRule" id="PRU01248"/>
    </source>
</evidence>
<feature type="domain" description="Core-binding (CB)" evidence="12">
    <location>
        <begin position="38"/>
        <end position="170"/>
    </location>
</feature>
<dbReference type="SUPFAM" id="SSF56349">
    <property type="entry name" value="DNA breaking-rejoining enzymes"/>
    <property type="match status" value="1"/>
</dbReference>
<dbReference type="GO" id="GO:0005737">
    <property type="term" value="C:cytoplasm"/>
    <property type="evidence" value="ECO:0007669"/>
    <property type="project" value="UniProtKB-SubCell"/>
</dbReference>
<dbReference type="InterPro" id="IPR010998">
    <property type="entry name" value="Integrase_recombinase_N"/>
</dbReference>
<accession>A0A5E4PIC8</accession>
<feature type="domain" description="Tyr recombinase" evidence="11">
    <location>
        <begin position="197"/>
        <end position="406"/>
    </location>
</feature>
<evidence type="ECO:0000256" key="1">
    <source>
        <dbReference type="ARBA" id="ARBA00004496"/>
    </source>
</evidence>
<evidence type="ECO:0000259" key="11">
    <source>
        <dbReference type="PROSITE" id="PS51898"/>
    </source>
</evidence>
<keyword evidence="8" id="KW-0131">Cell cycle</keyword>
<dbReference type="PANTHER" id="PTHR30349:SF77">
    <property type="entry name" value="TYROSINE RECOMBINASE XERC"/>
    <property type="match status" value="1"/>
</dbReference>
<dbReference type="Gene3D" id="1.10.150.130">
    <property type="match status" value="1"/>
</dbReference>
<name>A0A5E4PIC8_9COXI</name>
<dbReference type="InterPro" id="IPR050090">
    <property type="entry name" value="Tyrosine_recombinase_XerCD"/>
</dbReference>
<dbReference type="InterPro" id="IPR044068">
    <property type="entry name" value="CB"/>
</dbReference>
<evidence type="ECO:0000259" key="12">
    <source>
        <dbReference type="PROSITE" id="PS51900"/>
    </source>
</evidence>
<evidence type="ECO:0000313" key="13">
    <source>
        <dbReference type="EMBL" id="VVC76163.1"/>
    </source>
</evidence>
<dbReference type="Pfam" id="PF00589">
    <property type="entry name" value="Phage_integrase"/>
    <property type="match status" value="1"/>
</dbReference>
<dbReference type="GO" id="GO:0015074">
    <property type="term" value="P:DNA integration"/>
    <property type="evidence" value="ECO:0007669"/>
    <property type="project" value="UniProtKB-KW"/>
</dbReference>
<dbReference type="PROSITE" id="PS51898">
    <property type="entry name" value="TYR_RECOMBINASE"/>
    <property type="match status" value="1"/>
</dbReference>
<keyword evidence="6 9" id="KW-0238">DNA-binding</keyword>
<dbReference type="PANTHER" id="PTHR30349">
    <property type="entry name" value="PHAGE INTEGRASE-RELATED"/>
    <property type="match status" value="1"/>
</dbReference>
<dbReference type="KEGG" id="asip:AQUSIP_14680"/>
<dbReference type="RefSeq" id="WP_148339402.1">
    <property type="nucleotide sequence ID" value="NZ_LR699119.1"/>
</dbReference>
<dbReference type="Gene3D" id="1.10.443.10">
    <property type="entry name" value="Intergrase catalytic core"/>
    <property type="match status" value="1"/>
</dbReference>
<keyword evidence="2" id="KW-0963">Cytoplasm</keyword>
<evidence type="ECO:0000256" key="8">
    <source>
        <dbReference type="ARBA" id="ARBA00023306"/>
    </source>
</evidence>
<evidence type="ECO:0000256" key="7">
    <source>
        <dbReference type="ARBA" id="ARBA00023172"/>
    </source>
</evidence>
<dbReference type="PROSITE" id="PS51900">
    <property type="entry name" value="CB"/>
    <property type="match status" value="1"/>
</dbReference>
<gene>
    <name evidence="13" type="primary">xerC_5</name>
    <name evidence="13" type="ORF">AQUSIP_14680</name>
</gene>
<organism evidence="13 14">
    <name type="scientific">Aquicella siphonis</name>
    <dbReference type="NCBI Taxonomy" id="254247"/>
    <lineage>
        <taxon>Bacteria</taxon>
        <taxon>Pseudomonadati</taxon>
        <taxon>Pseudomonadota</taxon>
        <taxon>Gammaproteobacteria</taxon>
        <taxon>Legionellales</taxon>
        <taxon>Coxiellaceae</taxon>
        <taxon>Aquicella</taxon>
    </lineage>
</organism>
<reference evidence="13 14" key="1">
    <citation type="submission" date="2019-08" db="EMBL/GenBank/DDBJ databases">
        <authorList>
            <person name="Guy L."/>
        </authorList>
    </citation>
    <scope>NUCLEOTIDE SEQUENCE [LARGE SCALE GENOMIC DNA]</scope>
    <source>
        <strain evidence="13 14">SGT-108</strain>
    </source>
</reference>
<evidence type="ECO:0000256" key="6">
    <source>
        <dbReference type="ARBA" id="ARBA00023125"/>
    </source>
</evidence>
<proteinExistence type="predicted"/>
<protein>
    <submittedName>
        <fullName evidence="13">Tyrosine recombinase XerC</fullName>
    </submittedName>
</protein>
<comment type="subcellular location">
    <subcellularLocation>
        <location evidence="1">Cytoplasm</location>
    </subcellularLocation>
</comment>
<evidence type="ECO:0000313" key="14">
    <source>
        <dbReference type="Proteomes" id="UP000324194"/>
    </source>
</evidence>
<dbReference type="InterPro" id="IPR013762">
    <property type="entry name" value="Integrase-like_cat_sf"/>
</dbReference>
<dbReference type="InterPro" id="IPR011010">
    <property type="entry name" value="DNA_brk_join_enz"/>
</dbReference>
<dbReference type="AlphaFoldDB" id="A0A5E4PIC8"/>
<feature type="region of interest" description="Disordered" evidence="10">
    <location>
        <begin position="376"/>
        <end position="415"/>
    </location>
</feature>